<dbReference type="InterPro" id="IPR012312">
    <property type="entry name" value="Hemerythrin-like"/>
</dbReference>
<dbReference type="Gene3D" id="2.30.110.10">
    <property type="entry name" value="Electron Transport, Fmn-binding Protein, Chain A"/>
    <property type="match status" value="1"/>
</dbReference>
<name>A0ABY5VTL6_9ACTN</name>
<protein>
    <submittedName>
        <fullName evidence="4">Nitroreductase/quinone reductase family protein</fullName>
    </submittedName>
</protein>
<dbReference type="Gene3D" id="1.20.120.520">
    <property type="entry name" value="nmb1532 protein domain like"/>
    <property type="match status" value="1"/>
</dbReference>
<dbReference type="Pfam" id="PF01814">
    <property type="entry name" value="Hemerythrin"/>
    <property type="match status" value="1"/>
</dbReference>
<proteinExistence type="inferred from homology"/>
<organism evidence="4 5">
    <name type="scientific">Dactylosporangium fulvum</name>
    <dbReference type="NCBI Taxonomy" id="53359"/>
    <lineage>
        <taxon>Bacteria</taxon>
        <taxon>Bacillati</taxon>
        <taxon>Actinomycetota</taxon>
        <taxon>Actinomycetes</taxon>
        <taxon>Micromonosporales</taxon>
        <taxon>Micromonosporaceae</taxon>
        <taxon>Dactylosporangium</taxon>
    </lineage>
</organism>
<evidence type="ECO:0000256" key="1">
    <source>
        <dbReference type="ARBA" id="ARBA00008710"/>
    </source>
</evidence>
<dbReference type="RefSeq" id="WP_259858860.1">
    <property type="nucleotide sequence ID" value="NZ_BAAAST010000189.1"/>
</dbReference>
<accession>A0ABY5VTL6</accession>
<gene>
    <name evidence="4" type="ORF">Dfulv_39185</name>
</gene>
<evidence type="ECO:0000313" key="4">
    <source>
        <dbReference type="EMBL" id="UWP81097.1"/>
    </source>
</evidence>
<dbReference type="Pfam" id="PF04075">
    <property type="entry name" value="F420H2_quin_red"/>
    <property type="match status" value="1"/>
</dbReference>
<dbReference type="NCBIfam" id="TIGR00026">
    <property type="entry name" value="hi_GC_TIGR00026"/>
    <property type="match status" value="1"/>
</dbReference>
<evidence type="ECO:0000259" key="3">
    <source>
        <dbReference type="Pfam" id="PF01814"/>
    </source>
</evidence>
<sequence length="248" mass="27691">MTDGNQQVIDEFRANGGRMGGMFEGTDLLLLTTTGARSGRPRTSPVGYAHDGDRLLIFGSNAGLPAHPAWFHNLLADPRVTVELGTETFEARAVPVTGPERDRLYAEQGRRIPAYAAYQERTARVIPVVALHRVRTPGLAEIHQRLRADLAAVRADRHDLRAHCLAFCGALRAHHTNEDRVFPRIEARFPELRPAIERLRREHTAIARRIAELEDAPDDAVLDRLAADLEAHFAFEEEHLTPVLDKLS</sequence>
<dbReference type="InterPro" id="IPR012349">
    <property type="entry name" value="Split_barrel_FMN-bd"/>
</dbReference>
<reference evidence="4" key="2">
    <citation type="submission" date="2022-09" db="EMBL/GenBank/DDBJ databases">
        <title>Biosynthetic gene clusters of Dactylosporangioum fulvum.</title>
        <authorList>
            <person name="Caradec T."/>
        </authorList>
    </citation>
    <scope>NUCLEOTIDE SEQUENCE</scope>
    <source>
        <strain evidence="4">NRRL B-16292</strain>
    </source>
</reference>
<evidence type="ECO:0000256" key="2">
    <source>
        <dbReference type="ARBA" id="ARBA00049106"/>
    </source>
</evidence>
<dbReference type="PANTHER" id="PTHR39428">
    <property type="entry name" value="F420H(2)-DEPENDENT QUINONE REDUCTASE RV1261C"/>
    <property type="match status" value="1"/>
</dbReference>
<keyword evidence="5" id="KW-1185">Reference proteome</keyword>
<evidence type="ECO:0000313" key="5">
    <source>
        <dbReference type="Proteomes" id="UP001059617"/>
    </source>
</evidence>
<comment type="similarity">
    <text evidence="1">Belongs to the F420H(2)-dependent quinone reductase family.</text>
</comment>
<dbReference type="EMBL" id="CP073720">
    <property type="protein sequence ID" value="UWP81097.1"/>
    <property type="molecule type" value="Genomic_DNA"/>
</dbReference>
<comment type="catalytic activity">
    <reaction evidence="2">
        <text>oxidized coenzyme F420-(gamma-L-Glu)(n) + a quinol + H(+) = reduced coenzyme F420-(gamma-L-Glu)(n) + a quinone</text>
        <dbReference type="Rhea" id="RHEA:39663"/>
        <dbReference type="Rhea" id="RHEA-COMP:12939"/>
        <dbReference type="Rhea" id="RHEA-COMP:14378"/>
        <dbReference type="ChEBI" id="CHEBI:15378"/>
        <dbReference type="ChEBI" id="CHEBI:24646"/>
        <dbReference type="ChEBI" id="CHEBI:132124"/>
        <dbReference type="ChEBI" id="CHEBI:133980"/>
        <dbReference type="ChEBI" id="CHEBI:139511"/>
    </reaction>
</comment>
<reference evidence="4" key="1">
    <citation type="submission" date="2021-04" db="EMBL/GenBank/DDBJ databases">
        <authorList>
            <person name="Hartkoorn R.C."/>
            <person name="Beaudoing E."/>
            <person name="Hot D."/>
        </authorList>
    </citation>
    <scope>NUCLEOTIDE SEQUENCE</scope>
    <source>
        <strain evidence="4">NRRL B-16292</strain>
    </source>
</reference>
<dbReference type="SUPFAM" id="SSF50475">
    <property type="entry name" value="FMN-binding split barrel"/>
    <property type="match status" value="1"/>
</dbReference>
<dbReference type="PANTHER" id="PTHR39428:SF1">
    <property type="entry name" value="F420H(2)-DEPENDENT QUINONE REDUCTASE RV1261C"/>
    <property type="match status" value="1"/>
</dbReference>
<dbReference type="Proteomes" id="UP001059617">
    <property type="component" value="Chromosome"/>
</dbReference>
<feature type="domain" description="Hemerythrin-like" evidence="3">
    <location>
        <begin position="139"/>
        <end position="243"/>
    </location>
</feature>
<dbReference type="InterPro" id="IPR004378">
    <property type="entry name" value="F420H2_quin_Rdtase"/>
</dbReference>